<name>A0ABS8VQF3_9PROT</name>
<feature type="domain" description="RNB" evidence="1">
    <location>
        <begin position="259"/>
        <end position="540"/>
    </location>
</feature>
<evidence type="ECO:0000313" key="3">
    <source>
        <dbReference type="Proteomes" id="UP001521074"/>
    </source>
</evidence>
<sequence length="684" mass="75219">MSADTGSFLSSGAGLPDRNVLAQVLRDSPAPLTAGQLVRRLGLPPDHKKQVRAVLHAMALDGVFREEALLGKLRGESDLPLLAEIVITGHDRYGAPFGRIAAEEPFGRRAAAKGGQPIVFVHQPPADEPPLVAGACVLARLRSVGANRYEARILKRQAPVRFVGIFGEQEDGQIRACDPQSTCCRPVPADERLGLKEGDLIQADDEGHICHRFGRWDDPQAVADMGRAEYGLPEVFPPDVLSEAMRLSAPEEGRLPSGRKDFRSIPFVTVDGPDARDFDDAVWAEREGEGFRLLVAIADVSHYVSSGSALDMEARRRGHSVYFPDGVVPMLPPRLSEDLCSLRPDEDRFCVVFDMRFNAEGQPTDTRIDRGVIRSRARLTYEQLEAMREGSHAFLHEDLGRIWVDTLYAAHEALLAARMRRDCLRIADRDLLRVELDRSTGRLAVLESRPLESRHLVESFMIAACHAGARVLRDKGKTALFRSHADARAVADVPRLPAVYVTEPARHAGLQLDVYAHLTSPIRRYADLTNHRMLLEAIVPEERHAQAQPADDRDLLALSAHLTMTEARATEASAVTRQRLLALWLCQDQERIWSGHVTGATPDGALVTLTETQTTGLLPFRENADRKMHSDSSGGSEACSGAAASSPDAWAMFSLRKGAVVRVRIAGLSHDVFRCIFQFAGFSA</sequence>
<keyword evidence="3" id="KW-1185">Reference proteome</keyword>
<dbReference type="InterPro" id="IPR050180">
    <property type="entry name" value="RNR_Ribonuclease"/>
</dbReference>
<comment type="caution">
    <text evidence="2">The sequence shown here is derived from an EMBL/GenBank/DDBJ whole genome shotgun (WGS) entry which is preliminary data.</text>
</comment>
<organism evidence="2 3">
    <name type="scientific">Acetobacter sicerae</name>
    <dbReference type="NCBI Taxonomy" id="85325"/>
    <lineage>
        <taxon>Bacteria</taxon>
        <taxon>Pseudomonadati</taxon>
        <taxon>Pseudomonadota</taxon>
        <taxon>Alphaproteobacteria</taxon>
        <taxon>Acetobacterales</taxon>
        <taxon>Acetobacteraceae</taxon>
        <taxon>Acetobacter</taxon>
    </lineage>
</organism>
<reference evidence="2 3" key="1">
    <citation type="submission" date="2021-12" db="EMBL/GenBank/DDBJ databases">
        <title>Genome sequence of Acetobacter sicerae DmPark20a_162.</title>
        <authorList>
            <person name="Chaston J.M."/>
        </authorList>
    </citation>
    <scope>NUCLEOTIDE SEQUENCE [LARGE SCALE GENOMIC DNA]</scope>
    <source>
        <strain evidence="2 3">DmPark20a_162</strain>
    </source>
</reference>
<evidence type="ECO:0000313" key="2">
    <source>
        <dbReference type="EMBL" id="MCE0742605.1"/>
    </source>
</evidence>
<accession>A0ABS8VQF3</accession>
<dbReference type="PANTHER" id="PTHR23355:SF9">
    <property type="entry name" value="DIS3-LIKE EXONUCLEASE 2"/>
    <property type="match status" value="1"/>
</dbReference>
<dbReference type="InterPro" id="IPR012340">
    <property type="entry name" value="NA-bd_OB-fold"/>
</dbReference>
<gene>
    <name evidence="2" type="ORF">LWC05_01660</name>
</gene>
<evidence type="ECO:0000259" key="1">
    <source>
        <dbReference type="SMART" id="SM00955"/>
    </source>
</evidence>
<dbReference type="PANTHER" id="PTHR23355">
    <property type="entry name" value="RIBONUCLEASE"/>
    <property type="match status" value="1"/>
</dbReference>
<dbReference type="Pfam" id="PF00773">
    <property type="entry name" value="RNB"/>
    <property type="match status" value="2"/>
</dbReference>
<dbReference type="RefSeq" id="WP_232876178.1">
    <property type="nucleotide sequence ID" value="NZ_JAJSOJ010000005.1"/>
</dbReference>
<dbReference type="SMART" id="SM00955">
    <property type="entry name" value="RNB"/>
    <property type="match status" value="1"/>
</dbReference>
<proteinExistence type="predicted"/>
<dbReference type="Proteomes" id="UP001521074">
    <property type="component" value="Unassembled WGS sequence"/>
</dbReference>
<dbReference type="EMBL" id="JAJSOJ010000005">
    <property type="protein sequence ID" value="MCE0742605.1"/>
    <property type="molecule type" value="Genomic_DNA"/>
</dbReference>
<protein>
    <submittedName>
        <fullName evidence="2">Ribonuclease R</fullName>
    </submittedName>
</protein>
<dbReference type="InterPro" id="IPR001900">
    <property type="entry name" value="RNase_II/R"/>
</dbReference>
<dbReference type="SUPFAM" id="SSF50249">
    <property type="entry name" value="Nucleic acid-binding proteins"/>
    <property type="match status" value="1"/>
</dbReference>